<dbReference type="PANTHER" id="PTHR19143">
    <property type="entry name" value="FIBRINOGEN/TENASCIN/ANGIOPOEITIN"/>
    <property type="match status" value="1"/>
</dbReference>
<name>A0A084W6I8_ANOSI</name>
<dbReference type="PANTHER" id="PTHR19143:SF327">
    <property type="entry name" value="FI21813P1-RELATED"/>
    <property type="match status" value="1"/>
</dbReference>
<evidence type="ECO:0000313" key="5">
    <source>
        <dbReference type="EnsemblMetazoa" id="ASIC013695-PA"/>
    </source>
</evidence>
<dbReference type="SUPFAM" id="SSF56496">
    <property type="entry name" value="Fibrinogen C-terminal domain-like"/>
    <property type="match status" value="1"/>
</dbReference>
<dbReference type="OrthoDB" id="7743108at2759"/>
<dbReference type="EMBL" id="KE525307">
    <property type="protein sequence ID" value="KFB45832.1"/>
    <property type="molecule type" value="Genomic_DNA"/>
</dbReference>
<dbReference type="SMART" id="SM00186">
    <property type="entry name" value="FBG"/>
    <property type="match status" value="1"/>
</dbReference>
<dbReference type="InterPro" id="IPR002181">
    <property type="entry name" value="Fibrinogen_a/b/g_C_dom"/>
</dbReference>
<evidence type="ECO:0000313" key="4">
    <source>
        <dbReference type="EMBL" id="KFB45832.1"/>
    </source>
</evidence>
<evidence type="ECO:0000313" key="6">
    <source>
        <dbReference type="Proteomes" id="UP000030765"/>
    </source>
</evidence>
<reference evidence="4 6" key="1">
    <citation type="journal article" date="2014" name="BMC Genomics">
        <title>Genome sequence of Anopheles sinensis provides insight into genetics basis of mosquito competence for malaria parasites.</title>
        <authorList>
            <person name="Zhou D."/>
            <person name="Zhang D."/>
            <person name="Ding G."/>
            <person name="Shi L."/>
            <person name="Hou Q."/>
            <person name="Ye Y."/>
            <person name="Xu Y."/>
            <person name="Zhou H."/>
            <person name="Xiong C."/>
            <person name="Li S."/>
            <person name="Yu J."/>
            <person name="Hong S."/>
            <person name="Yu X."/>
            <person name="Zou P."/>
            <person name="Chen C."/>
            <person name="Chang X."/>
            <person name="Wang W."/>
            <person name="Lv Y."/>
            <person name="Sun Y."/>
            <person name="Ma L."/>
            <person name="Shen B."/>
            <person name="Zhu C."/>
        </authorList>
    </citation>
    <scope>NUCLEOTIDE SEQUENCE [LARGE SCALE GENOMIC DNA]</scope>
</reference>
<keyword evidence="1" id="KW-0175">Coiled coil</keyword>
<dbReference type="VEuPathDB" id="VectorBase:ASIC013695"/>
<feature type="domain" description="Fibrinogen C-terminal" evidence="3">
    <location>
        <begin position="91"/>
        <end position="316"/>
    </location>
</feature>
<proteinExistence type="predicted"/>
<protein>
    <submittedName>
        <fullName evidence="4">AGAP004917-PA-like protein</fullName>
    </submittedName>
    <submittedName>
        <fullName evidence="5">Fibrinogen C-terminal domain-containing protein</fullName>
    </submittedName>
</protein>
<dbReference type="Proteomes" id="UP000030765">
    <property type="component" value="Unassembled WGS sequence"/>
</dbReference>
<dbReference type="STRING" id="74873.A0A084W6I8"/>
<keyword evidence="6" id="KW-1185">Reference proteome</keyword>
<evidence type="ECO:0000259" key="3">
    <source>
        <dbReference type="PROSITE" id="PS51406"/>
    </source>
</evidence>
<feature type="coiled-coil region" evidence="1">
    <location>
        <begin position="36"/>
        <end position="70"/>
    </location>
</feature>
<dbReference type="CDD" id="cd00087">
    <property type="entry name" value="FReD"/>
    <property type="match status" value="1"/>
</dbReference>
<dbReference type="AlphaFoldDB" id="A0A084W6I8"/>
<feature type="signal peptide" evidence="2">
    <location>
        <begin position="1"/>
        <end position="22"/>
    </location>
</feature>
<dbReference type="VEuPathDB" id="VectorBase:ASIS011339"/>
<evidence type="ECO:0000256" key="1">
    <source>
        <dbReference type="SAM" id="Coils"/>
    </source>
</evidence>
<keyword evidence="2" id="KW-0732">Signal</keyword>
<dbReference type="InterPro" id="IPR050373">
    <property type="entry name" value="Fibrinogen_C-term_domain"/>
</dbReference>
<accession>A0A084W6I8</accession>
<dbReference type="Gene3D" id="3.90.215.10">
    <property type="entry name" value="Gamma Fibrinogen, chain A, domain 1"/>
    <property type="match status" value="1"/>
</dbReference>
<dbReference type="PROSITE" id="PS51406">
    <property type="entry name" value="FIBRINOGEN_C_2"/>
    <property type="match status" value="1"/>
</dbReference>
<dbReference type="InterPro" id="IPR014716">
    <property type="entry name" value="Fibrinogen_a/b/g_C_1"/>
</dbReference>
<evidence type="ECO:0000256" key="2">
    <source>
        <dbReference type="SAM" id="SignalP"/>
    </source>
</evidence>
<sequence>MNKISVFFMLTFGVLMPSQYRCDNVQTNNDIGGLQFELLLTHLADLNSLLERLEAKVDALESRMENLIKSSTSEIITEINQNEAKVDGFESRAEDRYENSSLIAERLEKKVDIVIMNQSPLSHLNTFVRNLNISTLRNPWTTIQHRFNGSIDFFRNWNAYKNGFGQQRGEFWIGLEKLYQMTRSEKHELLIVLEDFNGTIKYALYDDFKIGSEDENYVLKKLGEYSGTAGVSFNYHVGTQFSTYDRDNDERPNQNCAKELQGGWWFRSGSDCISCNLNGKYYQQPEVQKMQGLNWYSWRGDYYSLKSTKMMIRRRSMTAG</sequence>
<dbReference type="OMA" id="SIRSKEM"/>
<dbReference type="GO" id="GO:0005615">
    <property type="term" value="C:extracellular space"/>
    <property type="evidence" value="ECO:0007669"/>
    <property type="project" value="TreeGrafter"/>
</dbReference>
<dbReference type="InterPro" id="IPR036056">
    <property type="entry name" value="Fibrinogen-like_C"/>
</dbReference>
<dbReference type="EMBL" id="ATLV01020808">
    <property type="status" value="NOT_ANNOTATED_CDS"/>
    <property type="molecule type" value="Genomic_DNA"/>
</dbReference>
<feature type="chain" id="PRO_5001784287" evidence="2">
    <location>
        <begin position="23"/>
        <end position="320"/>
    </location>
</feature>
<organism evidence="4">
    <name type="scientific">Anopheles sinensis</name>
    <name type="common">Mosquito</name>
    <dbReference type="NCBI Taxonomy" id="74873"/>
    <lineage>
        <taxon>Eukaryota</taxon>
        <taxon>Metazoa</taxon>
        <taxon>Ecdysozoa</taxon>
        <taxon>Arthropoda</taxon>
        <taxon>Hexapoda</taxon>
        <taxon>Insecta</taxon>
        <taxon>Pterygota</taxon>
        <taxon>Neoptera</taxon>
        <taxon>Endopterygota</taxon>
        <taxon>Diptera</taxon>
        <taxon>Nematocera</taxon>
        <taxon>Culicoidea</taxon>
        <taxon>Culicidae</taxon>
        <taxon>Anophelinae</taxon>
        <taxon>Anopheles</taxon>
    </lineage>
</organism>
<dbReference type="EnsemblMetazoa" id="ASIC013695-RA">
    <property type="protein sequence ID" value="ASIC013695-PA"/>
    <property type="gene ID" value="ASIC013695"/>
</dbReference>
<reference evidence="5" key="2">
    <citation type="submission" date="2020-05" db="UniProtKB">
        <authorList>
            <consortium name="EnsemblMetazoa"/>
        </authorList>
    </citation>
    <scope>IDENTIFICATION</scope>
</reference>
<gene>
    <name evidence="4" type="ORF">ZHAS_00013695</name>
</gene>
<dbReference type="Pfam" id="PF00147">
    <property type="entry name" value="Fibrinogen_C"/>
    <property type="match status" value="1"/>
</dbReference>